<dbReference type="InterPro" id="IPR015424">
    <property type="entry name" value="PyrdxlP-dep_Trfase"/>
</dbReference>
<dbReference type="PANTHER" id="PTHR46577">
    <property type="entry name" value="HTH-TYPE TRANSCRIPTIONAL REGULATORY PROTEIN GABR"/>
    <property type="match status" value="1"/>
</dbReference>
<dbReference type="InterPro" id="IPR000524">
    <property type="entry name" value="Tscrpt_reg_HTH_GntR"/>
</dbReference>
<evidence type="ECO:0000256" key="3">
    <source>
        <dbReference type="ARBA" id="ARBA00023015"/>
    </source>
</evidence>
<dbReference type="SUPFAM" id="SSF53383">
    <property type="entry name" value="PLP-dependent transferases"/>
    <property type="match status" value="1"/>
</dbReference>
<dbReference type="Pfam" id="PF00155">
    <property type="entry name" value="Aminotran_1_2"/>
    <property type="match status" value="1"/>
</dbReference>
<dbReference type="CDD" id="cd07377">
    <property type="entry name" value="WHTH_GntR"/>
    <property type="match status" value="1"/>
</dbReference>
<dbReference type="InterPro" id="IPR036388">
    <property type="entry name" value="WH-like_DNA-bd_sf"/>
</dbReference>
<accession>F5Y4H5</accession>
<comment type="similarity">
    <text evidence="1">In the C-terminal section; belongs to the class-I pyridoxal-phosphate-dependent aminotransferase family.</text>
</comment>
<gene>
    <name evidence="7" type="ordered locus">Rta_27200</name>
</gene>
<keyword evidence="2" id="KW-0663">Pyridoxal phosphate</keyword>
<dbReference type="KEGG" id="rta:Rta_27200"/>
<dbReference type="PATRIC" id="fig|365046.3.peg.2781"/>
<dbReference type="GO" id="GO:0003677">
    <property type="term" value="F:DNA binding"/>
    <property type="evidence" value="ECO:0007669"/>
    <property type="project" value="UniProtKB-KW"/>
</dbReference>
<evidence type="ECO:0000259" key="6">
    <source>
        <dbReference type="PROSITE" id="PS50949"/>
    </source>
</evidence>
<dbReference type="InterPro" id="IPR015421">
    <property type="entry name" value="PyrdxlP-dep_Trfase_major"/>
</dbReference>
<dbReference type="AlphaFoldDB" id="F5Y4H5"/>
<reference evidence="7 8" key="2">
    <citation type="journal article" date="2011" name="PLoS ONE">
        <title>The Cyst-Dividing Bacterium Ramlibacter tataouinensis TTB310 Genome Reveals a Well-Stocked Toolbox for Adaptation to a Desert Environment.</title>
        <authorList>
            <person name="De Luca G."/>
            <person name="Barakat M."/>
            <person name="Ortet P."/>
            <person name="Fochesato S."/>
            <person name="Jourlin-Castelli C."/>
            <person name="Ansaldi M."/>
            <person name="Py B."/>
            <person name="Fichant G."/>
            <person name="Coutinho P.M."/>
            <person name="Voulhoux R."/>
            <person name="Bastien O."/>
            <person name="Marechal E."/>
            <person name="Henrissat B."/>
            <person name="Quentin Y."/>
            <person name="Noirot P."/>
            <person name="Filloux A."/>
            <person name="Mejean V."/>
            <person name="Dubow M.S."/>
            <person name="Barras F."/>
            <person name="Barbe V."/>
            <person name="Weissenbach J."/>
            <person name="Mihalcescu I."/>
            <person name="Vermeglio A."/>
            <person name="Achouak W."/>
            <person name="Heulin T."/>
        </authorList>
    </citation>
    <scope>NUCLEOTIDE SEQUENCE [LARGE SCALE GENOMIC DNA]</scope>
    <source>
        <strain evidence="8">ATCC BAA-407 / DSM 14655 / LMG 21543 / TTB310</strain>
    </source>
</reference>
<dbReference type="GO" id="GO:0003700">
    <property type="term" value="F:DNA-binding transcription factor activity"/>
    <property type="evidence" value="ECO:0007669"/>
    <property type="project" value="InterPro"/>
</dbReference>
<feature type="domain" description="HTH gntR-type" evidence="6">
    <location>
        <begin position="13"/>
        <end position="81"/>
    </location>
</feature>
<reference evidence="8" key="1">
    <citation type="submission" date="2006-01" db="EMBL/GenBank/DDBJ databases">
        <title>Genome of the cyst-dividing bacterium Ramlibacter tataouinensis.</title>
        <authorList>
            <person name="Barakat M."/>
            <person name="Ortet P."/>
            <person name="De Luca G."/>
            <person name="Jourlin-Castelli C."/>
            <person name="Ansaldi M."/>
            <person name="Py B."/>
            <person name="Fichant G."/>
            <person name="Coutinho P."/>
            <person name="Voulhoux R."/>
            <person name="Bastien O."/>
            <person name="Roy S."/>
            <person name="Marechal E."/>
            <person name="Henrissat B."/>
            <person name="Quentin Y."/>
            <person name="Noirot P."/>
            <person name="Filloux A."/>
            <person name="Mejean V."/>
            <person name="DuBow M."/>
            <person name="Barras F."/>
            <person name="Heulin T."/>
        </authorList>
    </citation>
    <scope>NUCLEOTIDE SEQUENCE [LARGE SCALE GENOMIC DNA]</scope>
    <source>
        <strain evidence="8">ATCC BAA-407 / DSM 14655 / LMG 21543 / TTB310</strain>
    </source>
</reference>
<dbReference type="InterPro" id="IPR051446">
    <property type="entry name" value="HTH_trans_reg/aminotransferase"/>
</dbReference>
<evidence type="ECO:0000256" key="1">
    <source>
        <dbReference type="ARBA" id="ARBA00005384"/>
    </source>
</evidence>
<dbReference type="Pfam" id="PF00392">
    <property type="entry name" value="GntR"/>
    <property type="match status" value="1"/>
</dbReference>
<evidence type="ECO:0000313" key="8">
    <source>
        <dbReference type="Proteomes" id="UP000008385"/>
    </source>
</evidence>
<keyword evidence="8" id="KW-1185">Reference proteome</keyword>
<dbReference type="CDD" id="cd00609">
    <property type="entry name" value="AAT_like"/>
    <property type="match status" value="1"/>
</dbReference>
<sequence>MWGRLFKRFEQRGSLQARIRDMLAQAVHERLLAPGARLPSTRALAQELGVSRLTVTLALQYLCESGLIVAHARSGYRVSVDALRGRAAEPPQRVDATGRRGPAWEQRFKVRPTEQRNIAKPAHWQQLPYPFIYGQFDASLFPLAQWRECALESMHVGAIRSWAPDHIDRDHEPLIEQIQQRLLPARGIWAQRDEILVTAGAQQAMHLLAQVLVGPRTVVGIENPGYPDARNNLLLRSAALRPLPVDDDGLVVGPGLAACRYVYVTPSHQCPTTVTMSLARRQKLLDYADRHDIVLIEDDHESELNFLGQPSPALKSMDVGGRVIYVGSLSKTLAHGLRIGYVVAPARLICELRAMRRLMLRHPATNNEYSAALFIAHGFHEAFMRKLNAAYRERGMQLLQALGRYMPAARARQAQGGSAVWVEMPERTNTRSLAERALREGIVIEPGDVFFHAARPPSRFMRLGYSSIPTAQIAPGIAKLAALVQGSG</sequence>
<keyword evidence="5" id="KW-0804">Transcription</keyword>
<dbReference type="PANTHER" id="PTHR46577:SF1">
    <property type="entry name" value="HTH-TYPE TRANSCRIPTIONAL REGULATORY PROTEIN GABR"/>
    <property type="match status" value="1"/>
</dbReference>
<evidence type="ECO:0000256" key="5">
    <source>
        <dbReference type="ARBA" id="ARBA00023163"/>
    </source>
</evidence>
<dbReference type="PROSITE" id="PS50949">
    <property type="entry name" value="HTH_GNTR"/>
    <property type="match status" value="1"/>
</dbReference>
<dbReference type="SMART" id="SM00345">
    <property type="entry name" value="HTH_GNTR"/>
    <property type="match status" value="1"/>
</dbReference>
<dbReference type="eggNOG" id="COG1167">
    <property type="taxonomic scope" value="Bacteria"/>
</dbReference>
<name>F5Y4H5_RAMTT</name>
<protein>
    <submittedName>
        <fullName evidence="7">Bifunctional protein (MocR family): transcriptional regulator, GntR family aspartate transaminase-like protein</fullName>
    </submittedName>
</protein>
<evidence type="ECO:0000313" key="7">
    <source>
        <dbReference type="EMBL" id="AEG93822.1"/>
    </source>
</evidence>
<evidence type="ECO:0000256" key="2">
    <source>
        <dbReference type="ARBA" id="ARBA00022898"/>
    </source>
</evidence>
<keyword evidence="3" id="KW-0805">Transcription regulation</keyword>
<proteinExistence type="inferred from homology"/>
<organism evidence="7 8">
    <name type="scientific">Ramlibacter tataouinensis (strain ATCC BAA-407 / DSM 14655 / LMG 21543 / TTB310)</name>
    <dbReference type="NCBI Taxonomy" id="365046"/>
    <lineage>
        <taxon>Bacteria</taxon>
        <taxon>Pseudomonadati</taxon>
        <taxon>Pseudomonadota</taxon>
        <taxon>Betaproteobacteria</taxon>
        <taxon>Burkholderiales</taxon>
        <taxon>Comamonadaceae</taxon>
        <taxon>Ramlibacter</taxon>
    </lineage>
</organism>
<dbReference type="OrthoDB" id="9804020at2"/>
<dbReference type="RefSeq" id="WP_013902053.1">
    <property type="nucleotide sequence ID" value="NC_015677.1"/>
</dbReference>
<dbReference type="Gene3D" id="1.10.10.10">
    <property type="entry name" value="Winged helix-like DNA-binding domain superfamily/Winged helix DNA-binding domain"/>
    <property type="match status" value="1"/>
</dbReference>
<dbReference type="EMBL" id="CP000245">
    <property type="protein sequence ID" value="AEG93822.1"/>
    <property type="molecule type" value="Genomic_DNA"/>
</dbReference>
<dbReference type="InterPro" id="IPR004839">
    <property type="entry name" value="Aminotransferase_I/II_large"/>
</dbReference>
<dbReference type="HOGENOM" id="CLU_017584_0_1_4"/>
<dbReference type="GO" id="GO:0030170">
    <property type="term" value="F:pyridoxal phosphate binding"/>
    <property type="evidence" value="ECO:0007669"/>
    <property type="project" value="InterPro"/>
</dbReference>
<dbReference type="InterPro" id="IPR036390">
    <property type="entry name" value="WH_DNA-bd_sf"/>
</dbReference>
<dbReference type="STRING" id="365046.Rta_27200"/>
<dbReference type="Gene3D" id="3.40.640.10">
    <property type="entry name" value="Type I PLP-dependent aspartate aminotransferase-like (Major domain)"/>
    <property type="match status" value="1"/>
</dbReference>
<evidence type="ECO:0000256" key="4">
    <source>
        <dbReference type="ARBA" id="ARBA00023125"/>
    </source>
</evidence>
<dbReference type="PRINTS" id="PR00035">
    <property type="entry name" value="HTHGNTR"/>
</dbReference>
<keyword evidence="4" id="KW-0238">DNA-binding</keyword>
<dbReference type="SUPFAM" id="SSF46785">
    <property type="entry name" value="Winged helix' DNA-binding domain"/>
    <property type="match status" value="1"/>
</dbReference>
<dbReference type="Proteomes" id="UP000008385">
    <property type="component" value="Chromosome"/>
</dbReference>